<keyword evidence="3" id="KW-1185">Reference proteome</keyword>
<gene>
    <name evidence="2" type="ORF">H8696_05990</name>
</gene>
<name>A0A926D448_9FIRM</name>
<sequence length="50" mass="5502">METLALTQAPASPDTQPTPNLATPIVILLLLGAFAIIFIKHRIKQSMRMK</sequence>
<keyword evidence="1" id="KW-1133">Transmembrane helix</keyword>
<dbReference type="AlphaFoldDB" id="A0A926D448"/>
<evidence type="ECO:0000256" key="1">
    <source>
        <dbReference type="SAM" id="Phobius"/>
    </source>
</evidence>
<evidence type="ECO:0000313" key="3">
    <source>
        <dbReference type="Proteomes" id="UP000623172"/>
    </source>
</evidence>
<proteinExistence type="predicted"/>
<dbReference type="EMBL" id="JACRSR010000001">
    <property type="protein sequence ID" value="MBC8531398.1"/>
    <property type="molecule type" value="Genomic_DNA"/>
</dbReference>
<feature type="transmembrane region" description="Helical" evidence="1">
    <location>
        <begin position="21"/>
        <end position="39"/>
    </location>
</feature>
<accession>A0A926D448</accession>
<evidence type="ECO:0008006" key="4">
    <source>
        <dbReference type="Google" id="ProtNLM"/>
    </source>
</evidence>
<keyword evidence="1" id="KW-0472">Membrane</keyword>
<evidence type="ECO:0000313" key="2">
    <source>
        <dbReference type="EMBL" id="MBC8531398.1"/>
    </source>
</evidence>
<dbReference type="Proteomes" id="UP000623172">
    <property type="component" value="Unassembled WGS sequence"/>
</dbReference>
<keyword evidence="1" id="KW-0812">Transmembrane</keyword>
<comment type="caution">
    <text evidence="2">The sequence shown here is derived from an EMBL/GenBank/DDBJ whole genome shotgun (WGS) entry which is preliminary data.</text>
</comment>
<reference evidence="2" key="1">
    <citation type="submission" date="2020-08" db="EMBL/GenBank/DDBJ databases">
        <title>Genome public.</title>
        <authorList>
            <person name="Liu C."/>
            <person name="Sun Q."/>
        </authorList>
    </citation>
    <scope>NUCLEOTIDE SEQUENCE</scope>
    <source>
        <strain evidence="2">NSJ-53</strain>
    </source>
</reference>
<dbReference type="RefSeq" id="WP_249315943.1">
    <property type="nucleotide sequence ID" value="NZ_JACRSR010000001.1"/>
</dbReference>
<organism evidence="2 3">
    <name type="scientific">Gehongia tenuis</name>
    <dbReference type="NCBI Taxonomy" id="2763655"/>
    <lineage>
        <taxon>Bacteria</taxon>
        <taxon>Bacillati</taxon>
        <taxon>Bacillota</taxon>
        <taxon>Clostridia</taxon>
        <taxon>Christensenellales</taxon>
        <taxon>Christensenellaceae</taxon>
        <taxon>Gehongia</taxon>
    </lineage>
</organism>
<protein>
    <recommendedName>
        <fullName evidence="4">LPXTG cell wall anchor domain-containing protein</fullName>
    </recommendedName>
</protein>